<evidence type="ECO:0000256" key="1">
    <source>
        <dbReference type="SAM" id="MobiDB-lite"/>
    </source>
</evidence>
<dbReference type="PANTHER" id="PTHR47477">
    <property type="entry name" value="TNF RECEPTOR-ASSOCIATED FACTOR HOMOLOG 1A"/>
    <property type="match status" value="1"/>
</dbReference>
<dbReference type="AlphaFoldDB" id="A0A7N0V073"/>
<accession>A0A7N0V073</accession>
<feature type="compositionally biased region" description="Basic residues" evidence="1">
    <location>
        <begin position="446"/>
        <end position="461"/>
    </location>
</feature>
<feature type="domain" description="MATH" evidence="2">
    <location>
        <begin position="66"/>
        <end position="188"/>
    </location>
</feature>
<dbReference type="InterPro" id="IPR002083">
    <property type="entry name" value="MATH/TRAF_dom"/>
</dbReference>
<evidence type="ECO:0000313" key="4">
    <source>
        <dbReference type="Proteomes" id="UP000594263"/>
    </source>
</evidence>
<dbReference type="Gene3D" id="2.60.210.10">
    <property type="entry name" value="Apoptosis, Tumor Necrosis Factor Receptor Associated Protein 2, Chain A"/>
    <property type="match status" value="1"/>
</dbReference>
<feature type="compositionally biased region" description="Basic and acidic residues" evidence="1">
    <location>
        <begin position="433"/>
        <end position="445"/>
    </location>
</feature>
<dbReference type="EnsemblPlants" id="Kaladp0094s0057.1.v1.1">
    <property type="protein sequence ID" value="Kaladp0094s0057.1.v1.1"/>
    <property type="gene ID" value="Kaladp0094s0057.v1.1"/>
</dbReference>
<feature type="region of interest" description="Disordered" evidence="1">
    <location>
        <begin position="819"/>
        <end position="840"/>
    </location>
</feature>
<feature type="compositionally biased region" description="Polar residues" evidence="1">
    <location>
        <begin position="820"/>
        <end position="837"/>
    </location>
</feature>
<sequence>MDGKGKIYDIDGLVDWFPTGQICRSGEALAEWRSCEQVDNGTPSTSPPFWETDDDSDDEFKPSELYGKFTWKIEKFSQLSKKELKSEVFEVHGYKWYILIYPQGCDVCNHLSLFLCVANHTQLLPGWGHFAQFTLAVVNKDRKKTKYSDTLHRFCKKEHDWGWKKFIELSKVQDGFLIDDTLKIKAQVQIIRKKVNRPFRCLDRQYRRELLGVYLSHVEQVCRKFVEDQKSKLRKLLKDKARWSSFCTFWSGMDPSTKQQMSRERAEVLFKVVVKHFFIEKEVTSALVMDSLYSGLKALQMKSKCRGGKENVLESATATYSRPIVFVDGDMFVLADDLLSLLEKSPRQSVASKDVEESSGQSKAGSSGQDLNKDSVEWEERRLTEFGRRTIEIFVLSHIFSHKIEVAYQEAVAARIQEELIREEEEAREAELEQKVKRQAADKEKRLKKKMNKQKRIRNGKGPRNDEKGNLITVDHANYNHISEKAMGLSGKSMLHSAEMFDQCDVPDLRDDDDAASVWLTAEDIDGSPVTEDSAISDTCLSGESSTTEQGFLCLNESMSSTLVDGVHPLELNGWCEHIVSDNGSWNVSVRKKSQRHKVTTEQISQTAEASSELGAIANDLGRGNTRSSDCQSTEHEHTSDGLLKDQAQKLPYAEKIEHRISQEGIEGSSKQITVLEASHVQVLSNDLSSNVIPEVRRNGILIQNQFRTEVSTLQAISESSSKKHNVDIPRHRIEKDNLRPVSKLSSKPLLDQVYLNSRPSSISRVGSARKTEAATITTFQPGHSQHLAIRAASSSAVSQLHDDLNLLKAPTVSGPSLLPASNGSVSDSSVQRSQTPPIVLPLDNSANDLVIGLTFGSLTPEVLLGQPQLNEASATGSPKVLAQLIDSPNRDQSGPTSRGFGLAAGSIGELQASTTPNQPPRAPLDDFPHIDIINYLFDEDSVNGQALDTPYSGVLPYGSAANGGMYELPRFSYSPRFESFSSSSDSKYAHGLHDDMQVEFPIHANGHVDDAQ</sequence>
<organism evidence="3 4">
    <name type="scientific">Kalanchoe fedtschenkoi</name>
    <name type="common">Lavender scallops</name>
    <name type="synonym">South American air plant</name>
    <dbReference type="NCBI Taxonomy" id="63787"/>
    <lineage>
        <taxon>Eukaryota</taxon>
        <taxon>Viridiplantae</taxon>
        <taxon>Streptophyta</taxon>
        <taxon>Embryophyta</taxon>
        <taxon>Tracheophyta</taxon>
        <taxon>Spermatophyta</taxon>
        <taxon>Magnoliopsida</taxon>
        <taxon>eudicotyledons</taxon>
        <taxon>Gunneridae</taxon>
        <taxon>Pentapetalae</taxon>
        <taxon>Saxifragales</taxon>
        <taxon>Crassulaceae</taxon>
        <taxon>Kalanchoe</taxon>
    </lineage>
</organism>
<feature type="region of interest" description="Disordered" evidence="1">
    <location>
        <begin position="350"/>
        <end position="374"/>
    </location>
</feature>
<dbReference type="Pfam" id="PF22486">
    <property type="entry name" value="MATH_2"/>
    <property type="match status" value="1"/>
</dbReference>
<dbReference type="InterPro" id="IPR055327">
    <property type="entry name" value="TRAF1A/B"/>
</dbReference>
<reference evidence="3" key="1">
    <citation type="submission" date="2021-01" db="UniProtKB">
        <authorList>
            <consortium name="EnsemblPlants"/>
        </authorList>
    </citation>
    <scope>IDENTIFICATION</scope>
</reference>
<proteinExistence type="predicted"/>
<feature type="compositionally biased region" description="Basic and acidic residues" evidence="1">
    <location>
        <begin position="633"/>
        <end position="647"/>
    </location>
</feature>
<dbReference type="PROSITE" id="PS50144">
    <property type="entry name" value="MATH"/>
    <property type="match status" value="1"/>
</dbReference>
<dbReference type="InterPro" id="IPR008974">
    <property type="entry name" value="TRAF-like"/>
</dbReference>
<evidence type="ECO:0000259" key="2">
    <source>
        <dbReference type="PROSITE" id="PS50144"/>
    </source>
</evidence>
<evidence type="ECO:0000313" key="3">
    <source>
        <dbReference type="EnsemblPlants" id="Kaladp0094s0057.1.v1.1"/>
    </source>
</evidence>
<dbReference type="SUPFAM" id="SSF49599">
    <property type="entry name" value="TRAF domain-like"/>
    <property type="match status" value="1"/>
</dbReference>
<dbReference type="Gramene" id="Kaladp0094s0057.1.v1.1">
    <property type="protein sequence ID" value="Kaladp0094s0057.1.v1.1"/>
    <property type="gene ID" value="Kaladp0094s0057.v1.1"/>
</dbReference>
<feature type="region of interest" description="Disordered" evidence="1">
    <location>
        <begin position="619"/>
        <end position="647"/>
    </location>
</feature>
<name>A0A7N0V073_KALFE</name>
<protein>
    <recommendedName>
        <fullName evidence="2">MATH domain-containing protein</fullName>
    </recommendedName>
</protein>
<dbReference type="PANTHER" id="PTHR47477:SF8">
    <property type="entry name" value="TNF RECEPTOR-ASSOCIATED FACTOR HOMOLOG 1A"/>
    <property type="match status" value="1"/>
</dbReference>
<dbReference type="SMART" id="SM00061">
    <property type="entry name" value="MATH"/>
    <property type="match status" value="1"/>
</dbReference>
<keyword evidence="4" id="KW-1185">Reference proteome</keyword>
<feature type="region of interest" description="Disordered" evidence="1">
    <location>
        <begin position="37"/>
        <end position="57"/>
    </location>
</feature>
<feature type="compositionally biased region" description="Low complexity" evidence="1">
    <location>
        <begin position="358"/>
        <end position="369"/>
    </location>
</feature>
<dbReference type="Proteomes" id="UP000594263">
    <property type="component" value="Unplaced"/>
</dbReference>
<feature type="region of interest" description="Disordered" evidence="1">
    <location>
        <begin position="433"/>
        <end position="470"/>
    </location>
</feature>
<dbReference type="CDD" id="cd00121">
    <property type="entry name" value="MATH"/>
    <property type="match status" value="1"/>
</dbReference>